<dbReference type="AlphaFoldDB" id="A0A563VYQ8"/>
<keyword evidence="3" id="KW-1185">Reference proteome</keyword>
<dbReference type="RefSeq" id="WP_186376272.1">
    <property type="nucleotide sequence ID" value="NZ_LR214198.1"/>
</dbReference>
<gene>
    <name evidence="2" type="ORF">H1P_4630005</name>
</gene>
<evidence type="ECO:0000313" key="2">
    <source>
        <dbReference type="EMBL" id="VEP16559.1"/>
    </source>
</evidence>
<keyword evidence="1" id="KW-0812">Transmembrane</keyword>
<name>A0A563VYQ8_9CYAN</name>
<keyword evidence="1" id="KW-0472">Membrane</keyword>
<proteinExistence type="predicted"/>
<feature type="transmembrane region" description="Helical" evidence="1">
    <location>
        <begin position="7"/>
        <end position="27"/>
    </location>
</feature>
<accession>A0A563VYQ8</accession>
<evidence type="ECO:0000256" key="1">
    <source>
        <dbReference type="SAM" id="Phobius"/>
    </source>
</evidence>
<organism evidence="2 3">
    <name type="scientific">Hyella patelloides LEGE 07179</name>
    <dbReference type="NCBI Taxonomy" id="945734"/>
    <lineage>
        <taxon>Bacteria</taxon>
        <taxon>Bacillati</taxon>
        <taxon>Cyanobacteriota</taxon>
        <taxon>Cyanophyceae</taxon>
        <taxon>Pleurocapsales</taxon>
        <taxon>Hyellaceae</taxon>
        <taxon>Hyella</taxon>
    </lineage>
</organism>
<dbReference type="EMBL" id="CAACVJ010000405">
    <property type="protein sequence ID" value="VEP16559.1"/>
    <property type="molecule type" value="Genomic_DNA"/>
</dbReference>
<keyword evidence="1" id="KW-1133">Transmembrane helix</keyword>
<dbReference type="Proteomes" id="UP000320055">
    <property type="component" value="Unassembled WGS sequence"/>
</dbReference>
<reference evidence="2 3" key="1">
    <citation type="submission" date="2019-01" db="EMBL/GenBank/DDBJ databases">
        <authorList>
            <person name="Brito A."/>
        </authorList>
    </citation>
    <scope>NUCLEOTIDE SEQUENCE [LARGE SCALE GENOMIC DNA]</scope>
    <source>
        <strain evidence="2">1</strain>
    </source>
</reference>
<sequence length="58" mass="6688">MKVRWKILLTSMTMWLIGEFVLNLVGLDEFADYSEFLQDKIRLNGNSLNLSLSSEFCG</sequence>
<protein>
    <submittedName>
        <fullName evidence="2">Uncharacterized protein</fullName>
    </submittedName>
</protein>
<evidence type="ECO:0000313" key="3">
    <source>
        <dbReference type="Proteomes" id="UP000320055"/>
    </source>
</evidence>